<feature type="signal peptide" evidence="1">
    <location>
        <begin position="1"/>
        <end position="19"/>
    </location>
</feature>
<feature type="chain" id="PRO_5026735041" evidence="1">
    <location>
        <begin position="20"/>
        <end position="166"/>
    </location>
</feature>
<evidence type="ECO:0000256" key="1">
    <source>
        <dbReference type="SAM" id="SignalP"/>
    </source>
</evidence>
<evidence type="ECO:0000313" key="2">
    <source>
        <dbReference type="EMBL" id="CAB4295986.1"/>
    </source>
</evidence>
<evidence type="ECO:0000313" key="3">
    <source>
        <dbReference type="Proteomes" id="UP000507245"/>
    </source>
</evidence>
<name>A0A6J5W3F7_PRUAR</name>
<dbReference type="AlphaFoldDB" id="A0A6J5W3F7"/>
<keyword evidence="3" id="KW-1185">Reference proteome</keyword>
<organism evidence="2 3">
    <name type="scientific">Prunus armeniaca</name>
    <name type="common">Apricot</name>
    <name type="synonym">Armeniaca vulgaris</name>
    <dbReference type="NCBI Taxonomy" id="36596"/>
    <lineage>
        <taxon>Eukaryota</taxon>
        <taxon>Viridiplantae</taxon>
        <taxon>Streptophyta</taxon>
        <taxon>Embryophyta</taxon>
        <taxon>Tracheophyta</taxon>
        <taxon>Spermatophyta</taxon>
        <taxon>Magnoliopsida</taxon>
        <taxon>eudicotyledons</taxon>
        <taxon>Gunneridae</taxon>
        <taxon>Pentapetalae</taxon>
        <taxon>rosids</taxon>
        <taxon>fabids</taxon>
        <taxon>Rosales</taxon>
        <taxon>Rosaceae</taxon>
        <taxon>Amygdaloideae</taxon>
        <taxon>Amygdaleae</taxon>
        <taxon>Prunus</taxon>
    </lineage>
</organism>
<dbReference type="OrthoDB" id="443318at2759"/>
<keyword evidence="1" id="KW-0732">Signal</keyword>
<gene>
    <name evidence="2" type="ORF">ORAREDHAP_LOCUS7504</name>
</gene>
<dbReference type="EMBL" id="CAEKKB010000001">
    <property type="protein sequence ID" value="CAB4295986.1"/>
    <property type="molecule type" value="Genomic_DNA"/>
</dbReference>
<dbReference type="Gene3D" id="6.10.250.940">
    <property type="match status" value="1"/>
</dbReference>
<reference evidence="3" key="1">
    <citation type="journal article" date="2020" name="Genome Biol.">
        <title>Gamete binning: chromosome-level and haplotype-resolved genome assembly enabled by high-throughput single-cell sequencing of gamete genomes.</title>
        <authorList>
            <person name="Campoy J.A."/>
            <person name="Sun H."/>
            <person name="Goel M."/>
            <person name="Jiao W.-B."/>
            <person name="Folz-Donahue K."/>
            <person name="Wang N."/>
            <person name="Rubio M."/>
            <person name="Liu C."/>
            <person name="Kukat C."/>
            <person name="Ruiz D."/>
            <person name="Huettel B."/>
            <person name="Schneeberger K."/>
        </authorList>
    </citation>
    <scope>NUCLEOTIDE SEQUENCE [LARGE SCALE GENOMIC DNA]</scope>
    <source>
        <strain evidence="3">cv. Rojo Pasion</strain>
    </source>
</reference>
<accession>A0A6J5W3F7</accession>
<proteinExistence type="predicted"/>
<dbReference type="Proteomes" id="UP000507245">
    <property type="component" value="Unassembled WGS sequence"/>
</dbReference>
<protein>
    <submittedName>
        <fullName evidence="2">Uncharacterized protein</fullName>
    </submittedName>
</protein>
<sequence>MGLLTFLLCLSLCIFGVACSSSSSWWELDPETKALQEADRVKRLSGQPPVKFQQYSGYVWLRLYSMRTRNQEILRRIPGGTGGLINFLAEVICTPVEQMGNLKHLQWFFPAREGAAAPPCALLGPPVPGGGGGGYDSCTKNYATTYFNRPDVQEALLEGGALGMMG</sequence>